<dbReference type="PANTHER" id="PTHR43345">
    <property type="entry name" value="3-ISOPROPYLMALATE DEHYDRATASE SMALL SUBUNIT 2-RELATED-RELATED"/>
    <property type="match status" value="1"/>
</dbReference>
<evidence type="ECO:0000256" key="2">
    <source>
        <dbReference type="ARBA" id="ARBA00002695"/>
    </source>
</evidence>
<dbReference type="InterPro" id="IPR015928">
    <property type="entry name" value="Aconitase/3IPM_dehydase_swvl"/>
</dbReference>
<dbReference type="GO" id="GO:0003861">
    <property type="term" value="F:3-isopropylmalate dehydratase activity"/>
    <property type="evidence" value="ECO:0007669"/>
    <property type="project" value="UniProtKB-EC"/>
</dbReference>
<sequence length="165" mass="17755">MSGRAFVFGDNIDTDVMAPGYLMKLPPEELASHCLSAIDPDFARTVQPGDFVVGGQSFGIGSSREQAAVSLKLLGVKAVIARSFARIFWRNAINLGLVCITLDEARHIAADDRLSLDLQVGTLFNHTQDTRYSFAPLPGHLTGMIADGGLIPHLKKRLAAKGEHA</sequence>
<keyword evidence="7" id="KW-0456">Lyase</keyword>
<evidence type="ECO:0000256" key="4">
    <source>
        <dbReference type="ARBA" id="ARBA00009869"/>
    </source>
</evidence>
<comment type="catalytic activity">
    <reaction evidence="1">
        <text>(2R,3S)-3-isopropylmalate = (2S)-2-isopropylmalate</text>
        <dbReference type="Rhea" id="RHEA:32287"/>
        <dbReference type="ChEBI" id="CHEBI:1178"/>
        <dbReference type="ChEBI" id="CHEBI:35121"/>
        <dbReference type="EC" id="4.2.1.33"/>
    </reaction>
</comment>
<dbReference type="CDD" id="cd01577">
    <property type="entry name" value="IPMI_Swivel"/>
    <property type="match status" value="1"/>
</dbReference>
<feature type="domain" description="Aconitase A/isopropylmalate dehydratase small subunit swivel" evidence="8">
    <location>
        <begin position="51"/>
        <end position="104"/>
    </location>
</feature>
<comment type="pathway">
    <text evidence="3">Amino-acid biosynthesis; L-leucine biosynthesis; L-leucine from 3-methyl-2-oxobutanoate: step 2/4.</text>
</comment>
<dbReference type="Gene3D" id="3.20.19.10">
    <property type="entry name" value="Aconitase, domain 4"/>
    <property type="match status" value="1"/>
</dbReference>
<comment type="similarity">
    <text evidence="4">Belongs to the LeuD family. LeuD type 2 subfamily.</text>
</comment>
<dbReference type="Proteomes" id="UP000286954">
    <property type="component" value="Chromosome"/>
</dbReference>
<proteinExistence type="inferred from homology"/>
<evidence type="ECO:0000256" key="7">
    <source>
        <dbReference type="ARBA" id="ARBA00023239"/>
    </source>
</evidence>
<protein>
    <recommendedName>
        <fullName evidence="6">3-isopropylmalate dehydratase</fullName>
        <ecNumber evidence="6">4.2.1.33</ecNumber>
    </recommendedName>
</protein>
<comment type="function">
    <text evidence="2">Catalyzes the isomerization between 2-isopropylmalate and 3-isopropylmalate, via the formation of 2-isopropylmaleate.</text>
</comment>
<dbReference type="NCBIfam" id="TIGR02087">
    <property type="entry name" value="LEUD_arch"/>
    <property type="match status" value="1"/>
</dbReference>
<evidence type="ECO:0000256" key="3">
    <source>
        <dbReference type="ARBA" id="ARBA00004729"/>
    </source>
</evidence>
<evidence type="ECO:0000256" key="1">
    <source>
        <dbReference type="ARBA" id="ARBA00000491"/>
    </source>
</evidence>
<dbReference type="EMBL" id="CP018911">
    <property type="protein sequence ID" value="AZU03302.1"/>
    <property type="molecule type" value="Genomic_DNA"/>
</dbReference>
<evidence type="ECO:0000256" key="5">
    <source>
        <dbReference type="ARBA" id="ARBA00011271"/>
    </source>
</evidence>
<dbReference type="KEGG" id="gak:X907_0758"/>
<dbReference type="AlphaFoldDB" id="A0A3T0E7K2"/>
<name>A0A3T0E7K2_9PROT</name>
<evidence type="ECO:0000256" key="6">
    <source>
        <dbReference type="ARBA" id="ARBA00011998"/>
    </source>
</evidence>
<dbReference type="InterPro" id="IPR050075">
    <property type="entry name" value="LeuD"/>
</dbReference>
<dbReference type="PANTHER" id="PTHR43345:SF2">
    <property type="entry name" value="3-ISOPROPYLMALATE DEHYDRATASE SMALL SUBUNIT 1"/>
    <property type="match status" value="1"/>
</dbReference>
<dbReference type="InterPro" id="IPR011827">
    <property type="entry name" value="LeuD_type2/HacB/DmdB"/>
</dbReference>
<comment type="subunit">
    <text evidence="5">Heterodimer of LeuC and LeuD.</text>
</comment>
<gene>
    <name evidence="9" type="ORF">X907_0758</name>
</gene>
<evidence type="ECO:0000313" key="9">
    <source>
        <dbReference type="EMBL" id="AZU03302.1"/>
    </source>
</evidence>
<evidence type="ECO:0000313" key="10">
    <source>
        <dbReference type="Proteomes" id="UP000286954"/>
    </source>
</evidence>
<dbReference type="Pfam" id="PF00694">
    <property type="entry name" value="Aconitase_C"/>
    <property type="match status" value="1"/>
</dbReference>
<dbReference type="InterPro" id="IPR033940">
    <property type="entry name" value="IPMI_Swivel"/>
</dbReference>
<evidence type="ECO:0000259" key="8">
    <source>
        <dbReference type="Pfam" id="PF00694"/>
    </source>
</evidence>
<dbReference type="RefSeq" id="WP_127565706.1">
    <property type="nucleotide sequence ID" value="NZ_BMFB01000002.1"/>
</dbReference>
<dbReference type="SUPFAM" id="SSF52016">
    <property type="entry name" value="LeuD/IlvD-like"/>
    <property type="match status" value="1"/>
</dbReference>
<dbReference type="EC" id="4.2.1.33" evidence="6"/>
<keyword evidence="10" id="KW-1185">Reference proteome</keyword>
<dbReference type="OrthoDB" id="9777465at2"/>
<organism evidence="9 10">
    <name type="scientific">Glycocaulis alkaliphilus</name>
    <dbReference type="NCBI Taxonomy" id="1434191"/>
    <lineage>
        <taxon>Bacteria</taxon>
        <taxon>Pseudomonadati</taxon>
        <taxon>Pseudomonadota</taxon>
        <taxon>Alphaproteobacteria</taxon>
        <taxon>Maricaulales</taxon>
        <taxon>Maricaulaceae</taxon>
        <taxon>Glycocaulis</taxon>
    </lineage>
</organism>
<dbReference type="InterPro" id="IPR000573">
    <property type="entry name" value="AconitaseA/IPMdHydase_ssu_swvl"/>
</dbReference>
<reference evidence="9 10" key="1">
    <citation type="submission" date="2016-12" db="EMBL/GenBank/DDBJ databases">
        <title>The genome of dimorphic prosthecate Glycocaulis alkaliphilus 6b-8t, isolated from crude oil dictates its adaptability in petroleum environments.</title>
        <authorList>
            <person name="Wu X.-L."/>
            <person name="Geng S."/>
        </authorList>
    </citation>
    <scope>NUCLEOTIDE SEQUENCE [LARGE SCALE GENOMIC DNA]</scope>
    <source>
        <strain evidence="9 10">6B-8</strain>
    </source>
</reference>
<accession>A0A3T0E7K2</accession>